<keyword evidence="3" id="KW-0812">Transmembrane</keyword>
<proteinExistence type="inferred from homology"/>
<evidence type="ECO:0000256" key="3">
    <source>
        <dbReference type="SAM" id="Phobius"/>
    </source>
</evidence>
<dbReference type="InterPro" id="IPR000639">
    <property type="entry name" value="Epox_hydrolase-like"/>
</dbReference>
<gene>
    <name evidence="5" type="ORF">g.16665</name>
</gene>
<dbReference type="Pfam" id="PF00561">
    <property type="entry name" value="Abhydrolase_1"/>
    <property type="match status" value="1"/>
</dbReference>
<protein>
    <recommendedName>
        <fullName evidence="4">AB hydrolase-1 domain-containing protein</fullName>
    </recommendedName>
</protein>
<accession>A0A1B6CNS7</accession>
<dbReference type="SUPFAM" id="SSF53474">
    <property type="entry name" value="alpha/beta-Hydrolases"/>
    <property type="match status" value="1"/>
</dbReference>
<evidence type="ECO:0000313" key="5">
    <source>
        <dbReference type="EMBL" id="JAS15112.1"/>
    </source>
</evidence>
<dbReference type="AlphaFoldDB" id="A0A1B6CNS7"/>
<feature type="transmembrane region" description="Helical" evidence="3">
    <location>
        <begin position="21"/>
        <end position="38"/>
    </location>
</feature>
<dbReference type="PRINTS" id="PR00111">
    <property type="entry name" value="ABHYDROLASE"/>
</dbReference>
<feature type="domain" description="AB hydrolase-1" evidence="4">
    <location>
        <begin position="90"/>
        <end position="325"/>
    </location>
</feature>
<organism evidence="5">
    <name type="scientific">Clastoptera arizonana</name>
    <name type="common">Arizona spittle bug</name>
    <dbReference type="NCBI Taxonomy" id="38151"/>
    <lineage>
        <taxon>Eukaryota</taxon>
        <taxon>Metazoa</taxon>
        <taxon>Ecdysozoa</taxon>
        <taxon>Arthropoda</taxon>
        <taxon>Hexapoda</taxon>
        <taxon>Insecta</taxon>
        <taxon>Pterygota</taxon>
        <taxon>Neoptera</taxon>
        <taxon>Paraneoptera</taxon>
        <taxon>Hemiptera</taxon>
        <taxon>Auchenorrhyncha</taxon>
        <taxon>Cercopoidea</taxon>
        <taxon>Clastopteridae</taxon>
        <taxon>Clastoptera</taxon>
    </lineage>
</organism>
<comment type="similarity">
    <text evidence="2">Belongs to the AB hydrolase superfamily. Epoxide hydrolase family.</text>
</comment>
<evidence type="ECO:0000256" key="2">
    <source>
        <dbReference type="ARBA" id="ARBA00038334"/>
    </source>
</evidence>
<keyword evidence="3" id="KW-0472">Membrane</keyword>
<dbReference type="EMBL" id="GEDC01022186">
    <property type="protein sequence ID" value="JAS15112.1"/>
    <property type="molecule type" value="Transcribed_RNA"/>
</dbReference>
<sequence length="389" mass="44880">MALHDCKQNIVSVPLLEILKIHYLSFLWGLWCFFKLFIKKMCFFSKNSDQISDRGKPPICLVDTTLGQHSYVKLKGVKLHYVECGNRDKPVLLLLHGFPDFWISWRYQIPVLSKYYRVIALDLKGFGDSDKPSSRWSYRLEKILNELHDLIVAIGGQRCTVIAHDLGALLGWYLVHMYPQMIEKFVTLSCPHPNLYWTHLPHASSFNKNWIHYSQLPYLPETEALNNDLNIINKCYQHLTSKTNHEPYLNAYKYCFSRKEDWSGPINYYRNLPFSRINAKKKVDVPSMLLVGTRDSSVTLESVIKSTDYLDKFVLKVVDGAKHFPHQEYPEIVNEYLLSFLVGPKPSNLYKGSAGNIMYRMVDAVSSTAVRYGSGVLMKTANTLSSKTF</sequence>
<evidence type="ECO:0000259" key="4">
    <source>
        <dbReference type="Pfam" id="PF00561"/>
    </source>
</evidence>
<evidence type="ECO:0000256" key="1">
    <source>
        <dbReference type="ARBA" id="ARBA00022801"/>
    </source>
</evidence>
<dbReference type="GO" id="GO:0004301">
    <property type="term" value="F:epoxide hydrolase activity"/>
    <property type="evidence" value="ECO:0007669"/>
    <property type="project" value="UniProtKB-ARBA"/>
</dbReference>
<dbReference type="Gene3D" id="3.40.50.1820">
    <property type="entry name" value="alpha/beta hydrolase"/>
    <property type="match status" value="1"/>
</dbReference>
<keyword evidence="1" id="KW-0378">Hydrolase</keyword>
<dbReference type="InterPro" id="IPR029058">
    <property type="entry name" value="AB_hydrolase_fold"/>
</dbReference>
<dbReference type="PRINTS" id="PR00412">
    <property type="entry name" value="EPOXHYDRLASE"/>
</dbReference>
<keyword evidence="3" id="KW-1133">Transmembrane helix</keyword>
<reference evidence="5" key="1">
    <citation type="submission" date="2015-12" db="EMBL/GenBank/DDBJ databases">
        <title>De novo transcriptome assembly of four potential Pierce s Disease insect vectors from Arizona vineyards.</title>
        <authorList>
            <person name="Tassone E.E."/>
        </authorList>
    </citation>
    <scope>NUCLEOTIDE SEQUENCE</scope>
</reference>
<dbReference type="InterPro" id="IPR000073">
    <property type="entry name" value="AB_hydrolase_1"/>
</dbReference>
<name>A0A1B6CNS7_9HEMI</name>
<dbReference type="PANTHER" id="PTHR43329">
    <property type="entry name" value="EPOXIDE HYDROLASE"/>
    <property type="match status" value="1"/>
</dbReference>